<dbReference type="GO" id="GO:0006891">
    <property type="term" value="P:intra-Golgi vesicle-mediated transport"/>
    <property type="evidence" value="ECO:0007669"/>
    <property type="project" value="InterPro"/>
</dbReference>
<dbReference type="AlphaFoldDB" id="A0A0N4VXX2"/>
<dbReference type="WBParaSite" id="HPLM_0000214201-mRNA-1">
    <property type="protein sequence ID" value="HPLM_0000214201-mRNA-1"/>
    <property type="gene ID" value="HPLM_0000214201"/>
</dbReference>
<dbReference type="InterPro" id="IPR048369">
    <property type="entry name" value="COG6_C"/>
</dbReference>
<protein>
    <submittedName>
        <fullName evidence="2">Conserved oligomeric Golgi complex subunit 6</fullName>
    </submittedName>
</protein>
<dbReference type="OMA" id="EMQLLSW"/>
<accession>A0A0N4VXX2</accession>
<organism evidence="2">
    <name type="scientific">Haemonchus placei</name>
    <name type="common">Barber's pole worm</name>
    <dbReference type="NCBI Taxonomy" id="6290"/>
    <lineage>
        <taxon>Eukaryota</taxon>
        <taxon>Metazoa</taxon>
        <taxon>Ecdysozoa</taxon>
        <taxon>Nematoda</taxon>
        <taxon>Chromadorea</taxon>
        <taxon>Rhabditida</taxon>
        <taxon>Rhabditina</taxon>
        <taxon>Rhabditomorpha</taxon>
        <taxon>Strongyloidea</taxon>
        <taxon>Trichostrongylidae</taxon>
        <taxon>Haemonchus</taxon>
    </lineage>
</organism>
<sequence>LVKLRVEQALAGESDSVVLYRLSALFMFYAEKITPQIGADSELARTVEELNQLTLNIFYSGLTGAVQKILSKMGAPDYDLLPVPAVHQVLMLLRDVLDTHDGAMAPRQNAAEE</sequence>
<evidence type="ECO:0000259" key="1">
    <source>
        <dbReference type="Pfam" id="PF20653"/>
    </source>
</evidence>
<dbReference type="GO" id="GO:0017119">
    <property type="term" value="C:Golgi transport complex"/>
    <property type="evidence" value="ECO:0007669"/>
    <property type="project" value="InterPro"/>
</dbReference>
<dbReference type="InterPro" id="IPR010490">
    <property type="entry name" value="COG6"/>
</dbReference>
<name>A0A0N4VXX2_HAEPC</name>
<dbReference type="Pfam" id="PF20653">
    <property type="entry name" value="COG6_C"/>
    <property type="match status" value="1"/>
</dbReference>
<proteinExistence type="predicted"/>
<evidence type="ECO:0000313" key="2">
    <source>
        <dbReference type="WBParaSite" id="HPLM_0000214201-mRNA-1"/>
    </source>
</evidence>
<reference evidence="2" key="1">
    <citation type="submission" date="2017-02" db="UniProtKB">
        <authorList>
            <consortium name="WormBaseParasite"/>
        </authorList>
    </citation>
    <scope>IDENTIFICATION</scope>
</reference>
<dbReference type="PANTHER" id="PTHR21506">
    <property type="entry name" value="COMPONENT OF OLIGOMERIC GOLGI COMPLEX 6"/>
    <property type="match status" value="1"/>
</dbReference>
<feature type="domain" description="Conserved Oligomeric Golgi complex subunit 6 C-terminal" evidence="1">
    <location>
        <begin position="2"/>
        <end position="107"/>
    </location>
</feature>
<dbReference type="PANTHER" id="PTHR21506:SF0">
    <property type="entry name" value="CONSERVED OLIGOMERIC GOLGI COMPLEX SUBUNIT 6"/>
    <property type="match status" value="1"/>
</dbReference>